<evidence type="ECO:0000256" key="5">
    <source>
        <dbReference type="ARBA" id="ARBA00023002"/>
    </source>
</evidence>
<comment type="cofactor">
    <cofactor evidence="1">
        <name>FMN</name>
        <dbReference type="ChEBI" id="CHEBI:58210"/>
    </cofactor>
</comment>
<dbReference type="CDD" id="cd02932">
    <property type="entry name" value="OYE_YqiM_FMN"/>
    <property type="match status" value="1"/>
</dbReference>
<keyword evidence="8" id="KW-1185">Reference proteome</keyword>
<dbReference type="Pfam" id="PF00724">
    <property type="entry name" value="Oxidored_FMN"/>
    <property type="match status" value="1"/>
</dbReference>
<keyword evidence="5" id="KW-0560">Oxidoreductase</keyword>
<dbReference type="InterPro" id="IPR001155">
    <property type="entry name" value="OxRdtase_FMN_N"/>
</dbReference>
<dbReference type="GO" id="GO:0003959">
    <property type="term" value="F:NADPH dehydrogenase activity"/>
    <property type="evidence" value="ECO:0007669"/>
    <property type="project" value="InterPro"/>
</dbReference>
<keyword evidence="3" id="KW-0288">FMN</keyword>
<feature type="domain" description="NADH:flavin oxidoreductase/NADH oxidase N-terminal" evidence="6">
    <location>
        <begin position="40"/>
        <end position="381"/>
    </location>
</feature>
<dbReference type="EMBL" id="LT598456">
    <property type="protein sequence ID" value="SCU81194.1"/>
    <property type="molecule type" value="Genomic_DNA"/>
</dbReference>
<dbReference type="Gene3D" id="3.20.20.70">
    <property type="entry name" value="Aldolase class I"/>
    <property type="match status" value="1"/>
</dbReference>
<dbReference type="PANTHER" id="PTHR43303:SF4">
    <property type="entry name" value="NADPH DEHYDROGENASE C23G7.10C-RELATED"/>
    <property type="match status" value="1"/>
</dbReference>
<name>A0A1G4IVW9_9SACH</name>
<dbReference type="InterPro" id="IPR013785">
    <property type="entry name" value="Aldolase_TIM"/>
</dbReference>
<dbReference type="GO" id="GO:0050661">
    <property type="term" value="F:NADP binding"/>
    <property type="evidence" value="ECO:0007669"/>
    <property type="project" value="InterPro"/>
</dbReference>
<dbReference type="AlphaFoldDB" id="A0A1G4IVW9"/>
<dbReference type="STRING" id="1266660.A0A1G4IVW9"/>
<sequence length="419" mass="46014">MSTSITVPDSIAVEYYSPEPPAPAGSAVEPQPDGKPIPRIFQKLKLKNLELPNRIGVSPMCMYSADANFEATPFHQIHYGQLFLRGPGLTIVEATAVSPEGPLSPQDLGIWTDKQAEKLKGIVDFAHAQKQLVAVQIGHGGRKASGLAMYLHLEQIADKSIGGWPENVVAPSAIQYRPNGNYLTPRELTNEEVKRIVKDFGLAAKRAVEISGFDAIELHGAHGYLISEFLSATSNKRTDEYGGSFNNRIRFLLEIIEEVKAQVGESVPLLLRISASENVDEDEDSWKLEDSVKLAKIVVEKGVDMLDISSGGNNYKQSSRGKKAVHAQLSKEIKKAVGDSAIVASVGGLALDIDETTEMIERGDYDIALIGREFLRNPGLVWSWADKLGIRINHALQYGWGFYPNKEQIVELIEKTKNL</sequence>
<evidence type="ECO:0000256" key="1">
    <source>
        <dbReference type="ARBA" id="ARBA00001917"/>
    </source>
</evidence>
<evidence type="ECO:0000313" key="7">
    <source>
        <dbReference type="EMBL" id="SCU81194.1"/>
    </source>
</evidence>
<gene>
    <name evidence="7" type="ORF">LADA_0B11694G</name>
</gene>
<evidence type="ECO:0000256" key="2">
    <source>
        <dbReference type="ARBA" id="ARBA00022630"/>
    </source>
</evidence>
<evidence type="ECO:0000259" key="6">
    <source>
        <dbReference type="Pfam" id="PF00724"/>
    </source>
</evidence>
<dbReference type="GO" id="GO:0010181">
    <property type="term" value="F:FMN binding"/>
    <property type="evidence" value="ECO:0007669"/>
    <property type="project" value="InterPro"/>
</dbReference>
<dbReference type="OrthoDB" id="72788at2759"/>
<dbReference type="PANTHER" id="PTHR43303">
    <property type="entry name" value="NADPH DEHYDROGENASE C23G7.10C-RELATED"/>
    <property type="match status" value="1"/>
</dbReference>
<dbReference type="SUPFAM" id="SSF51395">
    <property type="entry name" value="FMN-linked oxidoreductases"/>
    <property type="match status" value="1"/>
</dbReference>
<dbReference type="Proteomes" id="UP000190274">
    <property type="component" value="Chromosome B"/>
</dbReference>
<protein>
    <submittedName>
        <fullName evidence="7">LADA_0B11694g1_1</fullName>
    </submittedName>
</protein>
<evidence type="ECO:0000256" key="3">
    <source>
        <dbReference type="ARBA" id="ARBA00022643"/>
    </source>
</evidence>
<proteinExistence type="predicted"/>
<dbReference type="InterPro" id="IPR044152">
    <property type="entry name" value="YqjM-like"/>
</dbReference>
<keyword evidence="2" id="KW-0285">Flavoprotein</keyword>
<accession>A0A1G4IVW9</accession>
<evidence type="ECO:0000256" key="4">
    <source>
        <dbReference type="ARBA" id="ARBA00022857"/>
    </source>
</evidence>
<keyword evidence="4" id="KW-0521">NADP</keyword>
<evidence type="ECO:0000313" key="8">
    <source>
        <dbReference type="Proteomes" id="UP000190274"/>
    </source>
</evidence>
<reference evidence="8" key="1">
    <citation type="submission" date="2016-03" db="EMBL/GenBank/DDBJ databases">
        <authorList>
            <person name="Devillers H."/>
        </authorList>
    </citation>
    <scope>NUCLEOTIDE SEQUENCE [LARGE SCALE GENOMIC DNA]</scope>
</reference>
<organism evidence="7 8">
    <name type="scientific">Lachancea dasiensis</name>
    <dbReference type="NCBI Taxonomy" id="1072105"/>
    <lineage>
        <taxon>Eukaryota</taxon>
        <taxon>Fungi</taxon>
        <taxon>Dikarya</taxon>
        <taxon>Ascomycota</taxon>
        <taxon>Saccharomycotina</taxon>
        <taxon>Saccharomycetes</taxon>
        <taxon>Saccharomycetales</taxon>
        <taxon>Saccharomycetaceae</taxon>
        <taxon>Lachancea</taxon>
    </lineage>
</organism>